<keyword evidence="3" id="KW-1185">Reference proteome</keyword>
<organism evidence="3 4">
    <name type="scientific">Caenorhabditis tropicalis</name>
    <dbReference type="NCBI Taxonomy" id="1561998"/>
    <lineage>
        <taxon>Eukaryota</taxon>
        <taxon>Metazoa</taxon>
        <taxon>Ecdysozoa</taxon>
        <taxon>Nematoda</taxon>
        <taxon>Chromadorea</taxon>
        <taxon>Rhabditida</taxon>
        <taxon>Rhabditina</taxon>
        <taxon>Rhabditomorpha</taxon>
        <taxon>Rhabditoidea</taxon>
        <taxon>Rhabditidae</taxon>
        <taxon>Peloderinae</taxon>
        <taxon>Caenorhabditis</taxon>
    </lineage>
</organism>
<reference evidence="4" key="1">
    <citation type="submission" date="2016-11" db="UniProtKB">
        <authorList>
            <consortium name="WormBaseParasite"/>
        </authorList>
    </citation>
    <scope>IDENTIFICATION</scope>
</reference>
<dbReference type="SUPFAM" id="SSF53474">
    <property type="entry name" value="alpha/beta-Hydrolases"/>
    <property type="match status" value="1"/>
</dbReference>
<feature type="chain" id="PRO_5009308486" evidence="1">
    <location>
        <begin position="17"/>
        <end position="294"/>
    </location>
</feature>
<dbReference type="PANTHER" id="PTHR45908:SF8">
    <property type="entry name" value="FUNGAL LIPASE-LIKE DOMAIN-CONTAINING PROTEIN"/>
    <property type="match status" value="1"/>
</dbReference>
<name>A0A1I7U763_9PELO</name>
<keyword evidence="1" id="KW-0732">Signal</keyword>
<protein>
    <submittedName>
        <fullName evidence="4">Lipase_3 domain-containing protein</fullName>
    </submittedName>
</protein>
<evidence type="ECO:0000313" key="3">
    <source>
        <dbReference type="Proteomes" id="UP000095282"/>
    </source>
</evidence>
<feature type="domain" description="Fungal lipase-type" evidence="2">
    <location>
        <begin position="92"/>
        <end position="230"/>
    </location>
</feature>
<dbReference type="eggNOG" id="KOG4569">
    <property type="taxonomic scope" value="Eukaryota"/>
</dbReference>
<evidence type="ECO:0000259" key="2">
    <source>
        <dbReference type="Pfam" id="PF01764"/>
    </source>
</evidence>
<dbReference type="Pfam" id="PF01764">
    <property type="entry name" value="Lipase_3"/>
    <property type="match status" value="1"/>
</dbReference>
<dbReference type="Gene3D" id="3.40.50.1820">
    <property type="entry name" value="alpha/beta hydrolase"/>
    <property type="match status" value="1"/>
</dbReference>
<dbReference type="InterPro" id="IPR029058">
    <property type="entry name" value="AB_hydrolase_fold"/>
</dbReference>
<sequence length="294" mass="32631">MLKLLTLFCVVYAAYGLVLPASMLASYTDAFARNQMLALASAAYSSNPQHCLDTKFTNAQLKRQIYLKNCALLNNDVCSGYTAVLHNDKAIVISFRGTQGFFQLISEANKSIFESQMSWVAGGKVSKYFGDAFSKVWAAGMKDDFASLLSQNPGYEIWVSGHSLGGSLASLAASYIIGTKLVDGSRVKLVTYGEPRTGNKDYAHAHDNQLAFSYRVTHNRDVVPHVPNEDFEGYYHNKYEVYYRENMKAGAKFTICNGDEDNSCSDGLWITTSIDDHLHYFEKDISAWGDKGCN</sequence>
<dbReference type="GO" id="GO:0006629">
    <property type="term" value="P:lipid metabolic process"/>
    <property type="evidence" value="ECO:0007669"/>
    <property type="project" value="InterPro"/>
</dbReference>
<feature type="signal peptide" evidence="1">
    <location>
        <begin position="1"/>
        <end position="16"/>
    </location>
</feature>
<dbReference type="Proteomes" id="UP000095282">
    <property type="component" value="Unplaced"/>
</dbReference>
<dbReference type="STRING" id="1561998.A0A1I7U763"/>
<dbReference type="PANTHER" id="PTHR45908">
    <property type="entry name" value="PROTEIN CBG11750-RELATED"/>
    <property type="match status" value="1"/>
</dbReference>
<dbReference type="CDD" id="cd00519">
    <property type="entry name" value="Lipase_3"/>
    <property type="match status" value="1"/>
</dbReference>
<dbReference type="WBParaSite" id="Csp11.Scaffold629.g15554.t1">
    <property type="protein sequence ID" value="Csp11.Scaffold629.g15554.t1"/>
    <property type="gene ID" value="Csp11.Scaffold629.g15554"/>
</dbReference>
<accession>A0A1I7U763</accession>
<evidence type="ECO:0000313" key="4">
    <source>
        <dbReference type="WBParaSite" id="Csp11.Scaffold629.g15554.t1"/>
    </source>
</evidence>
<dbReference type="AlphaFoldDB" id="A0A1I7U763"/>
<dbReference type="InterPro" id="IPR002921">
    <property type="entry name" value="Fungal_lipase-type"/>
</dbReference>
<proteinExistence type="predicted"/>
<evidence type="ECO:0000256" key="1">
    <source>
        <dbReference type="SAM" id="SignalP"/>
    </source>
</evidence>